<gene>
    <name evidence="2" type="ORF">BFC17_19655</name>
</gene>
<dbReference type="AlphaFoldDB" id="A0A1E8FD05"/>
<keyword evidence="1" id="KW-0812">Transmembrane</keyword>
<accession>A0A1E8FD05</accession>
<keyword evidence="1" id="KW-1133">Transmembrane helix</keyword>
<dbReference type="EMBL" id="MJIC01000014">
    <property type="protein sequence ID" value="OFI33789.1"/>
    <property type="molecule type" value="Genomic_DNA"/>
</dbReference>
<keyword evidence="3" id="KW-1185">Reference proteome</keyword>
<dbReference type="OrthoDB" id="6336303at2"/>
<feature type="transmembrane region" description="Helical" evidence="1">
    <location>
        <begin position="44"/>
        <end position="70"/>
    </location>
</feature>
<dbReference type="Proteomes" id="UP000176037">
    <property type="component" value="Unassembled WGS sequence"/>
</dbReference>
<proteinExistence type="predicted"/>
<feature type="transmembrane region" description="Helical" evidence="1">
    <location>
        <begin position="119"/>
        <end position="141"/>
    </location>
</feature>
<feature type="transmembrane region" description="Helical" evidence="1">
    <location>
        <begin position="82"/>
        <end position="99"/>
    </location>
</feature>
<sequence>MHKGYWLVISVALVLINEVTVHWLVAVLVGHYNVDDGYAVAGRYFALGSFLFSAAFRALPYLILVPVAVISGLHYTVQGKSALWSALVAVAGIHFWGYWDMLEPLYTAEHASSTAALAIVFVPIHSVWMGALAGLLAFVLVKAGLLMFKR</sequence>
<feature type="transmembrane region" description="Helical" evidence="1">
    <location>
        <begin position="7"/>
        <end position="32"/>
    </location>
</feature>
<comment type="caution">
    <text evidence="2">The sequence shown here is derived from an EMBL/GenBank/DDBJ whole genome shotgun (WGS) entry which is preliminary data.</text>
</comment>
<reference evidence="2 3" key="1">
    <citation type="submission" date="2016-09" db="EMBL/GenBank/DDBJ databases">
        <title>Alteromonas lipolytica, a new species isolated from sea water.</title>
        <authorList>
            <person name="Wu Y.-H."/>
            <person name="Cheng H."/>
            <person name="Xu X.-W."/>
        </authorList>
    </citation>
    <scope>NUCLEOTIDE SEQUENCE [LARGE SCALE GENOMIC DNA]</scope>
    <source>
        <strain evidence="2 3">JW12</strain>
    </source>
</reference>
<evidence type="ECO:0000256" key="1">
    <source>
        <dbReference type="SAM" id="Phobius"/>
    </source>
</evidence>
<dbReference type="RefSeq" id="WP_070176716.1">
    <property type="nucleotide sequence ID" value="NZ_BMJR01000003.1"/>
</dbReference>
<dbReference type="STRING" id="1856405.BFC17_19655"/>
<organism evidence="2 3">
    <name type="scientific">Alteromonas lipolytica</name>
    <dbReference type="NCBI Taxonomy" id="1856405"/>
    <lineage>
        <taxon>Bacteria</taxon>
        <taxon>Pseudomonadati</taxon>
        <taxon>Pseudomonadota</taxon>
        <taxon>Gammaproteobacteria</taxon>
        <taxon>Alteromonadales</taxon>
        <taxon>Alteromonadaceae</taxon>
        <taxon>Alteromonas/Salinimonas group</taxon>
        <taxon>Alteromonas</taxon>
    </lineage>
</organism>
<name>A0A1E8FD05_9ALTE</name>
<evidence type="ECO:0000313" key="3">
    <source>
        <dbReference type="Proteomes" id="UP000176037"/>
    </source>
</evidence>
<evidence type="ECO:0000313" key="2">
    <source>
        <dbReference type="EMBL" id="OFI33789.1"/>
    </source>
</evidence>
<protein>
    <submittedName>
        <fullName evidence="2">Uncharacterized protein</fullName>
    </submittedName>
</protein>
<keyword evidence="1" id="KW-0472">Membrane</keyword>